<feature type="transmembrane region" description="Helical" evidence="1">
    <location>
        <begin position="12"/>
        <end position="32"/>
    </location>
</feature>
<keyword evidence="1" id="KW-1133">Transmembrane helix</keyword>
<evidence type="ECO:0000256" key="1">
    <source>
        <dbReference type="SAM" id="Phobius"/>
    </source>
</evidence>
<keyword evidence="1" id="KW-0812">Transmembrane</keyword>
<reference evidence="2" key="2">
    <citation type="submission" date="2022-06" db="UniProtKB">
        <authorList>
            <consortium name="EnsemblPlants"/>
        </authorList>
    </citation>
    <scope>IDENTIFICATION</scope>
</reference>
<evidence type="ECO:0000313" key="3">
    <source>
        <dbReference type="Proteomes" id="UP000015106"/>
    </source>
</evidence>
<keyword evidence="3" id="KW-1185">Reference proteome</keyword>
<protein>
    <submittedName>
        <fullName evidence="2">Uncharacterized protein</fullName>
    </submittedName>
</protein>
<dbReference type="Gramene" id="TuG1812S0002391900.01.T04">
    <property type="protein sequence ID" value="TuG1812S0002391900.01.T04.s_cds44030"/>
    <property type="gene ID" value="TuG1812S0002391900.01"/>
</dbReference>
<dbReference type="AlphaFoldDB" id="A0A8R7RD48"/>
<name>A0A8R7RD48_TRIUA</name>
<reference evidence="3" key="1">
    <citation type="journal article" date="2013" name="Nature">
        <title>Draft genome of the wheat A-genome progenitor Triticum urartu.</title>
        <authorList>
            <person name="Ling H.Q."/>
            <person name="Zhao S."/>
            <person name="Liu D."/>
            <person name="Wang J."/>
            <person name="Sun H."/>
            <person name="Zhang C."/>
            <person name="Fan H."/>
            <person name="Li D."/>
            <person name="Dong L."/>
            <person name="Tao Y."/>
            <person name="Gao C."/>
            <person name="Wu H."/>
            <person name="Li Y."/>
            <person name="Cui Y."/>
            <person name="Guo X."/>
            <person name="Zheng S."/>
            <person name="Wang B."/>
            <person name="Yu K."/>
            <person name="Liang Q."/>
            <person name="Yang W."/>
            <person name="Lou X."/>
            <person name="Chen J."/>
            <person name="Feng M."/>
            <person name="Jian J."/>
            <person name="Zhang X."/>
            <person name="Luo G."/>
            <person name="Jiang Y."/>
            <person name="Liu J."/>
            <person name="Wang Z."/>
            <person name="Sha Y."/>
            <person name="Zhang B."/>
            <person name="Wu H."/>
            <person name="Tang D."/>
            <person name="Shen Q."/>
            <person name="Xue P."/>
            <person name="Zou S."/>
            <person name="Wang X."/>
            <person name="Liu X."/>
            <person name="Wang F."/>
            <person name="Yang Y."/>
            <person name="An X."/>
            <person name="Dong Z."/>
            <person name="Zhang K."/>
            <person name="Zhang X."/>
            <person name="Luo M.C."/>
            <person name="Dvorak J."/>
            <person name="Tong Y."/>
            <person name="Wang J."/>
            <person name="Yang H."/>
            <person name="Li Z."/>
            <person name="Wang D."/>
            <person name="Zhang A."/>
            <person name="Wang J."/>
        </authorList>
    </citation>
    <scope>NUCLEOTIDE SEQUENCE</scope>
    <source>
        <strain evidence="3">cv. G1812</strain>
    </source>
</reference>
<proteinExistence type="predicted"/>
<dbReference type="EnsemblPlants" id="TuG1812S0002391900.01.T04">
    <property type="protein sequence ID" value="TuG1812S0002391900.01.T04.s_cds44030"/>
    <property type="gene ID" value="TuG1812S0002391900.01"/>
</dbReference>
<accession>A0A8R7RD48</accession>
<sequence length="55" mass="6344">MALANGSSKYMFLIFHRDIFLTLHALGFRIIVHILPSHRIILSSQQLCAIEFLVF</sequence>
<keyword evidence="1" id="KW-0472">Membrane</keyword>
<organism evidence="2 3">
    <name type="scientific">Triticum urartu</name>
    <name type="common">Red wild einkorn</name>
    <name type="synonym">Crithodium urartu</name>
    <dbReference type="NCBI Taxonomy" id="4572"/>
    <lineage>
        <taxon>Eukaryota</taxon>
        <taxon>Viridiplantae</taxon>
        <taxon>Streptophyta</taxon>
        <taxon>Embryophyta</taxon>
        <taxon>Tracheophyta</taxon>
        <taxon>Spermatophyta</taxon>
        <taxon>Magnoliopsida</taxon>
        <taxon>Liliopsida</taxon>
        <taxon>Poales</taxon>
        <taxon>Poaceae</taxon>
        <taxon>BOP clade</taxon>
        <taxon>Pooideae</taxon>
        <taxon>Triticodae</taxon>
        <taxon>Triticeae</taxon>
        <taxon>Triticinae</taxon>
        <taxon>Triticum</taxon>
    </lineage>
</organism>
<dbReference type="Proteomes" id="UP000015106">
    <property type="component" value="Unassembled WGS sequence"/>
</dbReference>
<evidence type="ECO:0000313" key="2">
    <source>
        <dbReference type="EnsemblPlants" id="TuG1812S0002391900.01.T04.s_cds44030"/>
    </source>
</evidence>